<dbReference type="STRING" id="685588.A0A067TJ39"/>
<keyword evidence="2" id="KW-1185">Reference proteome</keyword>
<dbReference type="AlphaFoldDB" id="A0A067TJ39"/>
<name>A0A067TJ39_GALM3</name>
<protein>
    <submittedName>
        <fullName evidence="1">Uncharacterized protein</fullName>
    </submittedName>
</protein>
<evidence type="ECO:0000313" key="1">
    <source>
        <dbReference type="EMBL" id="KDR79919.1"/>
    </source>
</evidence>
<gene>
    <name evidence="1" type="ORF">GALMADRAFT_136496</name>
</gene>
<dbReference type="HOGENOM" id="CLU_008417_0_0_1"/>
<organism evidence="1 2">
    <name type="scientific">Galerina marginata (strain CBS 339.88)</name>
    <dbReference type="NCBI Taxonomy" id="685588"/>
    <lineage>
        <taxon>Eukaryota</taxon>
        <taxon>Fungi</taxon>
        <taxon>Dikarya</taxon>
        <taxon>Basidiomycota</taxon>
        <taxon>Agaricomycotina</taxon>
        <taxon>Agaricomycetes</taxon>
        <taxon>Agaricomycetidae</taxon>
        <taxon>Agaricales</taxon>
        <taxon>Agaricineae</taxon>
        <taxon>Strophariaceae</taxon>
        <taxon>Galerina</taxon>
    </lineage>
</organism>
<dbReference type="EMBL" id="KL142372">
    <property type="protein sequence ID" value="KDR79919.1"/>
    <property type="molecule type" value="Genomic_DNA"/>
</dbReference>
<dbReference type="Proteomes" id="UP000027222">
    <property type="component" value="Unassembled WGS sequence"/>
</dbReference>
<evidence type="ECO:0000313" key="2">
    <source>
        <dbReference type="Proteomes" id="UP000027222"/>
    </source>
</evidence>
<sequence length="885" mass="101578">MFLSDTDKKGGRVQIINGDIYYSPNSCREITHIPSPDHHDVEGVTVNIFNPSGLSPDVSFFKLADYQNPRWWNMQFGWVAFTPRNPEFTGPVLAPLYRIPQARELDFVEGEGYGLPTEILHDWCGIEDDIKHMVMVLRKLTGPIVLPAYPEAFGYRARHKSRKTAIISFQRSRDWFVLWIAAMSYRIAIAESKKDARIDLPWIALADWYKHLVVTGCRESWLDGLTVSPMVRDFSSQTERAGTFVSLHKLQNDSRWPSVQWLCNFKIDVWYLWKLEWASMTKLASLAPLDYQLQSIATGSPSNRPISTQEADYTPLAAEPEQPREHKAKYLPTWHEWLAEREAANAQLSRVETKKRRDERLAREKYPGIKTARVFKWIPNDDDVRVRTIVHSQLNEDTLKSYERGHIRYDAFRNEWDCYEEMGPGGGYNDNDNDDSEDDDHIAQEAGFPYMDMGQRDEEEYIGNEEGWAHRGKTLQIDHEGVLEDPVTISEQEDPQGGSSDLEGYILEILRLRYGYTGLMPVRNDYPPMDIKAQKVFMKFIGLAWKEEHTNTFEKPNIRAANDFTLRLGTNGIIADDEWDLARSHRESVLLLPRFACIRRLTVNLGKDKSGNNKIKTWYMFDLGEKRTKPWMFTVTTASHALMICRLDKSYNDVDLACFCLSNGTPFKTMQLSTTLTRAPYSTDSTSTIISRGHGYSFIIDDFVTYEKRCTEFLTTNRRSRAACMMGGIPWRVAGDGDVHVKWSIVLNGPCGWSPNPQEFILAIEDVTNLEYMDDALTEAEIAKICGRYDCFTGNGMQIAKPSWYPHPDAFNGSGFDYGYWTELCEVHIRSWRWKATHPIATNSPDKPLRGPMNVIHWVSNLKGSSNMRKAGLRMTKLAEKIIGN</sequence>
<accession>A0A067TJ39</accession>
<reference evidence="2" key="1">
    <citation type="journal article" date="2014" name="Proc. Natl. Acad. Sci. U.S.A.">
        <title>Extensive sampling of basidiomycete genomes demonstrates inadequacy of the white-rot/brown-rot paradigm for wood decay fungi.</title>
        <authorList>
            <person name="Riley R."/>
            <person name="Salamov A.A."/>
            <person name="Brown D.W."/>
            <person name="Nagy L.G."/>
            <person name="Floudas D."/>
            <person name="Held B.W."/>
            <person name="Levasseur A."/>
            <person name="Lombard V."/>
            <person name="Morin E."/>
            <person name="Otillar R."/>
            <person name="Lindquist E.A."/>
            <person name="Sun H."/>
            <person name="LaButti K.M."/>
            <person name="Schmutz J."/>
            <person name="Jabbour D."/>
            <person name="Luo H."/>
            <person name="Baker S.E."/>
            <person name="Pisabarro A.G."/>
            <person name="Walton J.D."/>
            <person name="Blanchette R.A."/>
            <person name="Henrissat B."/>
            <person name="Martin F."/>
            <person name="Cullen D."/>
            <person name="Hibbett D.S."/>
            <person name="Grigoriev I.V."/>
        </authorList>
    </citation>
    <scope>NUCLEOTIDE SEQUENCE [LARGE SCALE GENOMIC DNA]</scope>
    <source>
        <strain evidence="2">CBS 339.88</strain>
    </source>
</reference>
<dbReference type="OrthoDB" id="3270336at2759"/>
<proteinExistence type="predicted"/>